<dbReference type="Proteomes" id="UP001642483">
    <property type="component" value="Unassembled WGS sequence"/>
</dbReference>
<evidence type="ECO:0000313" key="2">
    <source>
        <dbReference type="EMBL" id="CAK8674338.1"/>
    </source>
</evidence>
<dbReference type="EMBL" id="CAWYQH010000013">
    <property type="protein sequence ID" value="CAK8674338.1"/>
    <property type="molecule type" value="Genomic_DNA"/>
</dbReference>
<protein>
    <submittedName>
        <fullName evidence="2">Uncharacterized protein</fullName>
    </submittedName>
</protein>
<comment type="caution">
    <text evidence="2">The sequence shown here is derived from an EMBL/GenBank/DDBJ whole genome shotgun (WGS) entry which is preliminary data.</text>
</comment>
<evidence type="ECO:0000313" key="3">
    <source>
        <dbReference type="Proteomes" id="UP001642483"/>
    </source>
</evidence>
<feature type="compositionally biased region" description="Polar residues" evidence="1">
    <location>
        <begin position="1"/>
        <end position="21"/>
    </location>
</feature>
<reference evidence="2 3" key="1">
    <citation type="submission" date="2024-02" db="EMBL/GenBank/DDBJ databases">
        <authorList>
            <person name="Daric V."/>
            <person name="Darras S."/>
        </authorList>
    </citation>
    <scope>NUCLEOTIDE SEQUENCE [LARGE SCALE GENOMIC DNA]</scope>
</reference>
<accession>A0ABP0F6E1</accession>
<sequence>MNLNHRVSSPSARQEVSNHSAPPSYFTPLPKIPEAQRTHDRLTSSVSTVGIEQLLKITGQKHEVQRSANMRMVSLTPTPYRGNMFASMTHQSPYATMPIMTAKEGRPDEKVSIPLVETLPLTQATPTPECLPIRKTWRMEGQVTWLHQSDRQLASPKVKNSDIHRWNEMQATTTEKPALVKIPTIYSETTKTFAQIVANTLRMNEGHPCH</sequence>
<keyword evidence="3" id="KW-1185">Reference proteome</keyword>
<name>A0ABP0F6E1_CLALP</name>
<evidence type="ECO:0000256" key="1">
    <source>
        <dbReference type="SAM" id="MobiDB-lite"/>
    </source>
</evidence>
<organism evidence="2 3">
    <name type="scientific">Clavelina lepadiformis</name>
    <name type="common">Light-bulb sea squirt</name>
    <name type="synonym">Ascidia lepadiformis</name>
    <dbReference type="NCBI Taxonomy" id="159417"/>
    <lineage>
        <taxon>Eukaryota</taxon>
        <taxon>Metazoa</taxon>
        <taxon>Chordata</taxon>
        <taxon>Tunicata</taxon>
        <taxon>Ascidiacea</taxon>
        <taxon>Aplousobranchia</taxon>
        <taxon>Clavelinidae</taxon>
        <taxon>Clavelina</taxon>
    </lineage>
</organism>
<feature type="region of interest" description="Disordered" evidence="1">
    <location>
        <begin position="1"/>
        <end position="29"/>
    </location>
</feature>
<proteinExistence type="predicted"/>
<gene>
    <name evidence="2" type="ORF">CVLEPA_LOCUS4045</name>
</gene>